<name>A0ABD0M2S8_9CAEN</name>
<accession>A0ABD0M2S8</accession>
<feature type="non-terminal residue" evidence="1">
    <location>
        <position position="54"/>
    </location>
</feature>
<dbReference type="EMBL" id="JACVVK020000007">
    <property type="protein sequence ID" value="KAK7506209.1"/>
    <property type="molecule type" value="Genomic_DNA"/>
</dbReference>
<evidence type="ECO:0000313" key="2">
    <source>
        <dbReference type="Proteomes" id="UP001519460"/>
    </source>
</evidence>
<comment type="caution">
    <text evidence="1">The sequence shown here is derived from an EMBL/GenBank/DDBJ whole genome shotgun (WGS) entry which is preliminary data.</text>
</comment>
<reference evidence="1 2" key="1">
    <citation type="journal article" date="2023" name="Sci. Data">
        <title>Genome assembly of the Korean intertidal mud-creeper Batillaria attramentaria.</title>
        <authorList>
            <person name="Patra A.K."/>
            <person name="Ho P.T."/>
            <person name="Jun S."/>
            <person name="Lee S.J."/>
            <person name="Kim Y."/>
            <person name="Won Y.J."/>
        </authorList>
    </citation>
    <scope>NUCLEOTIDE SEQUENCE [LARGE SCALE GENOMIC DNA]</scope>
    <source>
        <strain evidence="1">Wonlab-2016</strain>
    </source>
</reference>
<organism evidence="1 2">
    <name type="scientific">Batillaria attramentaria</name>
    <dbReference type="NCBI Taxonomy" id="370345"/>
    <lineage>
        <taxon>Eukaryota</taxon>
        <taxon>Metazoa</taxon>
        <taxon>Spiralia</taxon>
        <taxon>Lophotrochozoa</taxon>
        <taxon>Mollusca</taxon>
        <taxon>Gastropoda</taxon>
        <taxon>Caenogastropoda</taxon>
        <taxon>Sorbeoconcha</taxon>
        <taxon>Cerithioidea</taxon>
        <taxon>Batillariidae</taxon>
        <taxon>Batillaria</taxon>
    </lineage>
</organism>
<protein>
    <submittedName>
        <fullName evidence="1">Uncharacterized protein</fullName>
    </submittedName>
</protein>
<evidence type="ECO:0000313" key="1">
    <source>
        <dbReference type="EMBL" id="KAK7506209.1"/>
    </source>
</evidence>
<sequence>MTVASLNAAVEKACHQQQKIHQQRSEGWKRLSGVSCYLAEDCANVHPSTCSSNA</sequence>
<gene>
    <name evidence="1" type="ORF">BaRGS_00002321</name>
</gene>
<dbReference type="Proteomes" id="UP001519460">
    <property type="component" value="Unassembled WGS sequence"/>
</dbReference>
<dbReference type="AlphaFoldDB" id="A0ABD0M2S8"/>
<proteinExistence type="predicted"/>
<keyword evidence="2" id="KW-1185">Reference proteome</keyword>